<dbReference type="RefSeq" id="WP_122896432.1">
    <property type="nucleotide sequence ID" value="NZ_RHIB01000001.1"/>
</dbReference>
<proteinExistence type="predicted"/>
<reference evidence="2 3" key="1">
    <citation type="submission" date="2018-10" db="EMBL/GenBank/DDBJ databases">
        <title>Bacillus Keqinensis sp. nov., a moderately halophilic bacterium isolated from a saline-alkaline lake.</title>
        <authorList>
            <person name="Wang H."/>
        </authorList>
    </citation>
    <scope>NUCLEOTIDE SEQUENCE [LARGE SCALE GENOMIC DNA]</scope>
    <source>
        <strain evidence="2 3">KQ-3</strain>
    </source>
</reference>
<dbReference type="Pfam" id="PF08671">
    <property type="entry name" value="SinI"/>
    <property type="match status" value="1"/>
</dbReference>
<dbReference type="Proteomes" id="UP000278746">
    <property type="component" value="Unassembled WGS sequence"/>
</dbReference>
<dbReference type="GO" id="GO:0003677">
    <property type="term" value="F:DNA binding"/>
    <property type="evidence" value="ECO:0007669"/>
    <property type="project" value="UniProtKB-KW"/>
</dbReference>
<feature type="domain" description="Sin" evidence="1">
    <location>
        <begin position="2"/>
        <end position="40"/>
    </location>
</feature>
<comment type="caution">
    <text evidence="2">The sequence shown here is derived from an EMBL/GenBank/DDBJ whole genome shotgun (WGS) entry which is preliminary data.</text>
</comment>
<sequence length="49" mass="5860">MAVSGRVDQWYDEEWEELIKEALDMGLTHEEIRSFFNSGIIHKENVIHR</sequence>
<protein>
    <submittedName>
        <fullName evidence="2">DNA-binding anti-repressor SinI</fullName>
    </submittedName>
</protein>
<evidence type="ECO:0000313" key="2">
    <source>
        <dbReference type="EMBL" id="RNA68910.1"/>
    </source>
</evidence>
<dbReference type="SUPFAM" id="SSF47406">
    <property type="entry name" value="SinR repressor dimerisation domain-like"/>
    <property type="match status" value="1"/>
</dbReference>
<dbReference type="InterPro" id="IPR036281">
    <property type="entry name" value="SinR/SinI_dimer_dom_sf"/>
</dbReference>
<dbReference type="EMBL" id="RHIB01000001">
    <property type="protein sequence ID" value="RNA68910.1"/>
    <property type="molecule type" value="Genomic_DNA"/>
</dbReference>
<dbReference type="InterPro" id="IPR010981">
    <property type="entry name" value="SinR/SinI_dimer_dom"/>
</dbReference>
<dbReference type="OrthoDB" id="2942618at2"/>
<evidence type="ECO:0000313" key="3">
    <source>
        <dbReference type="Proteomes" id="UP000278746"/>
    </source>
</evidence>
<organism evidence="2 3">
    <name type="scientific">Alteribacter keqinensis</name>
    <dbReference type="NCBI Taxonomy" id="2483800"/>
    <lineage>
        <taxon>Bacteria</taxon>
        <taxon>Bacillati</taxon>
        <taxon>Bacillota</taxon>
        <taxon>Bacilli</taxon>
        <taxon>Bacillales</taxon>
        <taxon>Bacillaceae</taxon>
        <taxon>Alteribacter</taxon>
    </lineage>
</organism>
<keyword evidence="2" id="KW-0238">DNA-binding</keyword>
<name>A0A3M7TTD9_9BACI</name>
<evidence type="ECO:0000259" key="1">
    <source>
        <dbReference type="PROSITE" id="PS51500"/>
    </source>
</evidence>
<gene>
    <name evidence="2" type="primary">sinI</name>
    <name evidence="2" type="ORF">EBO34_02795</name>
</gene>
<dbReference type="AlphaFoldDB" id="A0A3M7TTD9"/>
<dbReference type="GO" id="GO:0006355">
    <property type="term" value="P:regulation of DNA-templated transcription"/>
    <property type="evidence" value="ECO:0007669"/>
    <property type="project" value="InterPro"/>
</dbReference>
<dbReference type="PROSITE" id="PS51500">
    <property type="entry name" value="SIN"/>
    <property type="match status" value="1"/>
</dbReference>
<keyword evidence="3" id="KW-1185">Reference proteome</keyword>
<accession>A0A3M7TTD9</accession>
<dbReference type="GO" id="GO:0046983">
    <property type="term" value="F:protein dimerization activity"/>
    <property type="evidence" value="ECO:0007669"/>
    <property type="project" value="InterPro"/>
</dbReference>